<feature type="region of interest" description="Disordered" evidence="11">
    <location>
        <begin position="126"/>
        <end position="166"/>
    </location>
</feature>
<dbReference type="InterPro" id="IPR036864">
    <property type="entry name" value="Zn2-C6_fun-type_DNA-bd_sf"/>
</dbReference>
<feature type="compositionally biased region" description="Polar residues" evidence="11">
    <location>
        <begin position="153"/>
        <end position="166"/>
    </location>
</feature>
<evidence type="ECO:0000256" key="11">
    <source>
        <dbReference type="SAM" id="MobiDB-lite"/>
    </source>
</evidence>
<dbReference type="CDD" id="cd00067">
    <property type="entry name" value="GAL4"/>
    <property type="match status" value="1"/>
</dbReference>
<dbReference type="AlphaFoldDB" id="A0AAV5S2U6"/>
<dbReference type="InterPro" id="IPR001138">
    <property type="entry name" value="Zn2Cys6_DnaBD"/>
</dbReference>
<reference evidence="14 15" key="1">
    <citation type="journal article" date="2023" name="Elife">
        <title>Identification of key yeast species and microbe-microbe interactions impacting larval growth of Drosophila in the wild.</title>
        <authorList>
            <person name="Mure A."/>
            <person name="Sugiura Y."/>
            <person name="Maeda R."/>
            <person name="Honda K."/>
            <person name="Sakurai N."/>
            <person name="Takahashi Y."/>
            <person name="Watada M."/>
            <person name="Katoh T."/>
            <person name="Gotoh A."/>
            <person name="Gotoh Y."/>
            <person name="Taniguchi I."/>
            <person name="Nakamura K."/>
            <person name="Hayashi T."/>
            <person name="Katayama T."/>
            <person name="Uemura T."/>
            <person name="Hattori Y."/>
        </authorList>
    </citation>
    <scope>NUCLEOTIDE SEQUENCE [LARGE SCALE GENOMIC DNA]</scope>
    <source>
        <strain evidence="14 15">KH-74</strain>
    </source>
</reference>
<dbReference type="Gene3D" id="4.10.240.10">
    <property type="entry name" value="Zn(2)-C6 fungal-type DNA-binding domain"/>
    <property type="match status" value="1"/>
</dbReference>
<evidence type="ECO:0000256" key="2">
    <source>
        <dbReference type="ARBA" id="ARBA00010855"/>
    </source>
</evidence>
<keyword evidence="10" id="KW-0539">Nucleus</keyword>
<keyword evidence="3" id="KW-0312">Gluconeogenesis</keyword>
<keyword evidence="6" id="KW-0805">Transcription regulation</keyword>
<dbReference type="PROSITE" id="PS50048">
    <property type="entry name" value="ZN2_CY6_FUNGAL_2"/>
    <property type="match status" value="1"/>
</dbReference>
<evidence type="ECO:0000256" key="3">
    <source>
        <dbReference type="ARBA" id="ARBA00022432"/>
    </source>
</evidence>
<dbReference type="GO" id="GO:0000977">
    <property type="term" value="F:RNA polymerase II transcription regulatory region sequence-specific DNA binding"/>
    <property type="evidence" value="ECO:0007669"/>
    <property type="project" value="TreeGrafter"/>
</dbReference>
<feature type="domain" description="Zn(2)-C6 fungal-type" evidence="12">
    <location>
        <begin position="28"/>
        <end position="59"/>
    </location>
</feature>
<dbReference type="InterPro" id="IPR056751">
    <property type="entry name" value="PAS_13"/>
</dbReference>
<organism evidence="14 15">
    <name type="scientific">Maudiozyma humilis</name>
    <name type="common">Sour dough yeast</name>
    <name type="synonym">Kazachstania humilis</name>
    <dbReference type="NCBI Taxonomy" id="51915"/>
    <lineage>
        <taxon>Eukaryota</taxon>
        <taxon>Fungi</taxon>
        <taxon>Dikarya</taxon>
        <taxon>Ascomycota</taxon>
        <taxon>Saccharomycotina</taxon>
        <taxon>Saccharomycetes</taxon>
        <taxon>Saccharomycetales</taxon>
        <taxon>Saccharomycetaceae</taxon>
        <taxon>Maudiozyma</taxon>
    </lineage>
</organism>
<evidence type="ECO:0000259" key="12">
    <source>
        <dbReference type="PROSITE" id="PS50048"/>
    </source>
</evidence>
<dbReference type="GO" id="GO:0005634">
    <property type="term" value="C:nucleus"/>
    <property type="evidence" value="ECO:0007669"/>
    <property type="project" value="UniProtKB-SubCell"/>
</dbReference>
<evidence type="ECO:0000259" key="13">
    <source>
        <dbReference type="PROSITE" id="PS50112"/>
    </source>
</evidence>
<dbReference type="GO" id="GO:0006094">
    <property type="term" value="P:gluconeogenesis"/>
    <property type="evidence" value="ECO:0007669"/>
    <property type="project" value="UniProtKB-KW"/>
</dbReference>
<sequence length="488" mass="54483">MTQNNDHISMSADPVGKAQRRRRHTSVACVNCSRWHVSCDAARPCQRCVVKGMAETCVDAPRKKSKYLQGVPDNALPSLLRERDTGREQRRSSSVRSGSTSSLPSGGAPSMRFLSDAANSEYSMLSALTQPGPGTGPGRPPQGFDLPRRLSPGSASQRGSSTSLDSSVQLNAAQGRNAYTMLLGPHSREIVGSQLDLMTNHFPLVPVDTGGDPSLDFKRLVAEDPALKGRDMQKNARINQYYLNSKTRTFPEVSGELQSQQEDDNKLVSFALECTSADSVEIHANADWPHSLRYATPMEIYTHITAPFAHTAGFHHLLLYLKGRFPQRDVVEMCRSLAEFRPIFIACSVTLTEEDMIFMEQVYQRTLLEYARFIALSGTPTCVWRRNGQISYVNEEFEVLSGWKREELLGKMTFVVEILDDESVREYFRTFSSVAYKDFRGSERMRVCRVRSPVKGLVVECGCQWTLKRDISGLPLMIIGNFMPVCGV</sequence>
<comment type="similarity">
    <text evidence="2">Belongs to the ERT1/acuK family.</text>
</comment>
<evidence type="ECO:0000256" key="7">
    <source>
        <dbReference type="ARBA" id="ARBA00023125"/>
    </source>
</evidence>
<comment type="caution">
    <text evidence="14">The sequence shown here is derived from an EMBL/GenBank/DDBJ whole genome shotgun (WGS) entry which is preliminary data.</text>
</comment>
<keyword evidence="15" id="KW-1185">Reference proteome</keyword>
<dbReference type="InterPro" id="IPR035965">
    <property type="entry name" value="PAS-like_dom_sf"/>
</dbReference>
<dbReference type="PROSITE" id="PS00463">
    <property type="entry name" value="ZN2_CY6_FUNGAL_1"/>
    <property type="match status" value="1"/>
</dbReference>
<evidence type="ECO:0000256" key="6">
    <source>
        <dbReference type="ARBA" id="ARBA00023015"/>
    </source>
</evidence>
<dbReference type="SMART" id="SM00091">
    <property type="entry name" value="PAS"/>
    <property type="match status" value="1"/>
</dbReference>
<evidence type="ECO:0000256" key="5">
    <source>
        <dbReference type="ARBA" id="ARBA00022833"/>
    </source>
</evidence>
<keyword evidence="8" id="KW-0010">Activator</keyword>
<dbReference type="GO" id="GO:0008270">
    <property type="term" value="F:zinc ion binding"/>
    <property type="evidence" value="ECO:0007669"/>
    <property type="project" value="InterPro"/>
</dbReference>
<evidence type="ECO:0000256" key="1">
    <source>
        <dbReference type="ARBA" id="ARBA00004123"/>
    </source>
</evidence>
<keyword evidence="4" id="KW-0479">Metal-binding</keyword>
<dbReference type="GO" id="GO:0000981">
    <property type="term" value="F:DNA-binding transcription factor activity, RNA polymerase II-specific"/>
    <property type="evidence" value="ECO:0007669"/>
    <property type="project" value="InterPro"/>
</dbReference>
<feature type="domain" description="PAS" evidence="13">
    <location>
        <begin position="387"/>
        <end position="438"/>
    </location>
</feature>
<dbReference type="Proteomes" id="UP001377567">
    <property type="component" value="Unassembled WGS sequence"/>
</dbReference>
<dbReference type="CDD" id="cd00130">
    <property type="entry name" value="PAS"/>
    <property type="match status" value="1"/>
</dbReference>
<dbReference type="InterPro" id="IPR000014">
    <property type="entry name" value="PAS"/>
</dbReference>
<evidence type="ECO:0000313" key="15">
    <source>
        <dbReference type="Proteomes" id="UP001377567"/>
    </source>
</evidence>
<keyword evidence="5" id="KW-0862">Zinc</keyword>
<evidence type="ECO:0000256" key="4">
    <source>
        <dbReference type="ARBA" id="ARBA00022723"/>
    </source>
</evidence>
<dbReference type="Gene3D" id="3.30.450.20">
    <property type="entry name" value="PAS domain"/>
    <property type="match status" value="1"/>
</dbReference>
<dbReference type="SMART" id="SM00066">
    <property type="entry name" value="GAL4"/>
    <property type="match status" value="1"/>
</dbReference>
<dbReference type="PANTHER" id="PTHR47659:SF1">
    <property type="entry name" value="TRANSCRIPTION ACTIVATOR OF GLUCONEOGENESIS ERT1"/>
    <property type="match status" value="1"/>
</dbReference>
<feature type="region of interest" description="Disordered" evidence="11">
    <location>
        <begin position="1"/>
        <end position="20"/>
    </location>
</feature>
<dbReference type="Pfam" id="PF00172">
    <property type="entry name" value="Zn_clus"/>
    <property type="match status" value="1"/>
</dbReference>
<dbReference type="NCBIfam" id="TIGR00229">
    <property type="entry name" value="sensory_box"/>
    <property type="match status" value="1"/>
</dbReference>
<evidence type="ECO:0000256" key="10">
    <source>
        <dbReference type="ARBA" id="ARBA00023242"/>
    </source>
</evidence>
<accession>A0AAV5S2U6</accession>
<dbReference type="SUPFAM" id="SSF55785">
    <property type="entry name" value="PYP-like sensor domain (PAS domain)"/>
    <property type="match status" value="1"/>
</dbReference>
<keyword evidence="9" id="KW-0804">Transcription</keyword>
<dbReference type="PROSITE" id="PS50112">
    <property type="entry name" value="PAS"/>
    <property type="match status" value="1"/>
</dbReference>
<dbReference type="Pfam" id="PF24990">
    <property type="entry name" value="PAS_13"/>
    <property type="match status" value="1"/>
</dbReference>
<feature type="region of interest" description="Disordered" evidence="11">
    <location>
        <begin position="68"/>
        <end position="113"/>
    </location>
</feature>
<protein>
    <submittedName>
        <fullName evidence="14">Ert1 protein</fullName>
    </submittedName>
</protein>
<name>A0AAV5S2U6_MAUHU</name>
<gene>
    <name evidence="14" type="ORF">DAKH74_043720</name>
</gene>
<dbReference type="SUPFAM" id="SSF57701">
    <property type="entry name" value="Zn2/Cys6 DNA-binding domain"/>
    <property type="match status" value="1"/>
</dbReference>
<dbReference type="InterPro" id="IPR050335">
    <property type="entry name" value="ERT1_acuK_gluconeogen_tf"/>
</dbReference>
<evidence type="ECO:0000313" key="14">
    <source>
        <dbReference type="EMBL" id="GMM57756.1"/>
    </source>
</evidence>
<feature type="compositionally biased region" description="Basic and acidic residues" evidence="11">
    <location>
        <begin position="80"/>
        <end position="91"/>
    </location>
</feature>
<proteinExistence type="inferred from homology"/>
<dbReference type="EMBL" id="BTGD01000016">
    <property type="protein sequence ID" value="GMM57756.1"/>
    <property type="molecule type" value="Genomic_DNA"/>
</dbReference>
<feature type="compositionally biased region" description="Low complexity" evidence="11">
    <location>
        <begin position="92"/>
        <end position="107"/>
    </location>
</feature>
<evidence type="ECO:0000256" key="9">
    <source>
        <dbReference type="ARBA" id="ARBA00023163"/>
    </source>
</evidence>
<dbReference type="PANTHER" id="PTHR47659">
    <property type="entry name" value="ZN(II)2CYS6 TRANSCRIPTION FACTOR (EUROFUNG)-RELATED"/>
    <property type="match status" value="1"/>
</dbReference>
<dbReference type="GO" id="GO:0009267">
    <property type="term" value="P:cellular response to starvation"/>
    <property type="evidence" value="ECO:0007669"/>
    <property type="project" value="TreeGrafter"/>
</dbReference>
<comment type="subcellular location">
    <subcellularLocation>
        <location evidence="1">Nucleus</location>
    </subcellularLocation>
</comment>
<keyword evidence="7" id="KW-0238">DNA-binding</keyword>
<evidence type="ECO:0000256" key="8">
    <source>
        <dbReference type="ARBA" id="ARBA00023159"/>
    </source>
</evidence>